<protein>
    <submittedName>
        <fullName evidence="1">NADH-flavin reductase</fullName>
    </submittedName>
</protein>
<dbReference type="InterPro" id="IPR051606">
    <property type="entry name" value="Polyketide_Oxido-like"/>
</dbReference>
<dbReference type="Proteomes" id="UP000321893">
    <property type="component" value="Unassembled WGS sequence"/>
</dbReference>
<proteinExistence type="predicted"/>
<evidence type="ECO:0000313" key="1">
    <source>
        <dbReference type="EMBL" id="GEL29173.1"/>
    </source>
</evidence>
<dbReference type="SUPFAM" id="SSF51735">
    <property type="entry name" value="NAD(P)-binding Rossmann-fold domains"/>
    <property type="match status" value="1"/>
</dbReference>
<reference evidence="1" key="1">
    <citation type="submission" date="2019-07" db="EMBL/GenBank/DDBJ databases">
        <title>Whole genome shotgun sequence of Lactobacillus kefiri NBRC 15888.</title>
        <authorList>
            <person name="Hosoyama A."/>
            <person name="Uohara A."/>
            <person name="Ohji S."/>
            <person name="Ichikawa N."/>
        </authorList>
    </citation>
    <scope>NUCLEOTIDE SEQUENCE [LARGE SCALE GENOMIC DNA]</scope>
    <source>
        <strain evidence="1">NBRC 15888</strain>
    </source>
</reference>
<dbReference type="EMBL" id="BJVK01000036">
    <property type="protein sequence ID" value="GEL29173.1"/>
    <property type="molecule type" value="Genomic_DNA"/>
</dbReference>
<dbReference type="GO" id="GO:0016646">
    <property type="term" value="F:oxidoreductase activity, acting on the CH-NH group of donors, NAD or NADP as acceptor"/>
    <property type="evidence" value="ECO:0007669"/>
    <property type="project" value="TreeGrafter"/>
</dbReference>
<dbReference type="Gene3D" id="3.40.50.720">
    <property type="entry name" value="NAD(P)-binding Rossmann-like Domain"/>
    <property type="match status" value="1"/>
</dbReference>
<organism evidence="1 2">
    <name type="scientific">Lentilactobacillus kefiri</name>
    <name type="common">Lactobacillus kefiri</name>
    <dbReference type="NCBI Taxonomy" id="33962"/>
    <lineage>
        <taxon>Bacteria</taxon>
        <taxon>Bacillati</taxon>
        <taxon>Bacillota</taxon>
        <taxon>Bacilli</taxon>
        <taxon>Lactobacillales</taxon>
        <taxon>Lactobacillaceae</taxon>
        <taxon>Lentilactobacillus</taxon>
    </lineage>
</organism>
<dbReference type="OrthoDB" id="9785372at2"/>
<dbReference type="PANTHER" id="PTHR43355">
    <property type="entry name" value="FLAVIN REDUCTASE (NADPH)"/>
    <property type="match status" value="1"/>
</dbReference>
<dbReference type="InterPro" id="IPR036291">
    <property type="entry name" value="NAD(P)-bd_dom_sf"/>
</dbReference>
<dbReference type="STRING" id="1423764.FC95_GL000911"/>
<name>A0A511DYI3_LENKE</name>
<sequence length="216" mass="23691">MTLKVGIIGATGMAGSAITKEAINRGLNVTTFVRNEEKAKDMFADKASYMVKDVFDIQRPDIENLDVLVDAFATHDPGQAYKHVDLAARLIEFAKNAPAPQLFFILGAGSLETPDGHHLLDKLEKMPNNESFIDVPRQQAKEYDLLKNTTGVNWVAVSPSSTFKPGDATEYTLGKDKLLTNAKGKSEITAGTMAKVILDEIEKPAHRNERFTAVDK</sequence>
<gene>
    <name evidence="1" type="ORF">LKE01_19930</name>
</gene>
<accession>A0A511DYI3</accession>
<keyword evidence="2" id="KW-1185">Reference proteome</keyword>
<dbReference type="AlphaFoldDB" id="A0A511DYI3"/>
<dbReference type="GeneID" id="71566676"/>
<evidence type="ECO:0000313" key="2">
    <source>
        <dbReference type="Proteomes" id="UP000321893"/>
    </source>
</evidence>
<dbReference type="InterPro" id="IPR016040">
    <property type="entry name" value="NAD(P)-bd_dom"/>
</dbReference>
<dbReference type="PANTHER" id="PTHR43355:SF2">
    <property type="entry name" value="FLAVIN REDUCTASE (NADPH)"/>
    <property type="match status" value="1"/>
</dbReference>
<comment type="caution">
    <text evidence="1">The sequence shown here is derived from an EMBL/GenBank/DDBJ whole genome shotgun (WGS) entry which is preliminary data.</text>
</comment>
<dbReference type="RefSeq" id="WP_056981592.1">
    <property type="nucleotide sequence ID" value="NZ_BJVK01000036.1"/>
</dbReference>
<dbReference type="Pfam" id="PF13460">
    <property type="entry name" value="NAD_binding_10"/>
    <property type="match status" value="1"/>
</dbReference>